<dbReference type="EMBL" id="CAADFK010000040">
    <property type="protein sequence ID" value="VFK12809.1"/>
    <property type="molecule type" value="Genomic_DNA"/>
</dbReference>
<sequence length="76" mass="8657">MSKSEELKERIAYLKGFLTILFGIIVLMCGGLANLYLKDQINEVFWIGVVIVISILPACFRLMSKIERHLKKLGET</sequence>
<evidence type="ECO:0000313" key="2">
    <source>
        <dbReference type="EMBL" id="VFK12809.1"/>
    </source>
</evidence>
<reference evidence="2" key="1">
    <citation type="submission" date="2019-02" db="EMBL/GenBank/DDBJ databases">
        <authorList>
            <person name="Gruber-Vodicka R. H."/>
            <person name="Seah K. B. B."/>
        </authorList>
    </citation>
    <scope>NUCLEOTIDE SEQUENCE</scope>
    <source>
        <strain evidence="2">BECK_S313</strain>
    </source>
</reference>
<accession>A0A450W719</accession>
<gene>
    <name evidence="2" type="ORF">BECKLPF1236B_GA0070989_104020</name>
</gene>
<proteinExistence type="predicted"/>
<evidence type="ECO:0000256" key="1">
    <source>
        <dbReference type="SAM" id="Phobius"/>
    </source>
</evidence>
<organism evidence="2">
    <name type="scientific">Candidatus Kentrum sp. LPFa</name>
    <dbReference type="NCBI Taxonomy" id="2126335"/>
    <lineage>
        <taxon>Bacteria</taxon>
        <taxon>Pseudomonadati</taxon>
        <taxon>Pseudomonadota</taxon>
        <taxon>Gammaproteobacteria</taxon>
        <taxon>Candidatus Kentrum</taxon>
    </lineage>
</organism>
<keyword evidence="1" id="KW-1133">Transmembrane helix</keyword>
<feature type="transmembrane region" description="Helical" evidence="1">
    <location>
        <begin position="45"/>
        <end position="63"/>
    </location>
</feature>
<keyword evidence="1" id="KW-0472">Membrane</keyword>
<protein>
    <submittedName>
        <fullName evidence="2">Uncharacterized protein</fullName>
    </submittedName>
</protein>
<keyword evidence="1" id="KW-0812">Transmembrane</keyword>
<feature type="transmembrane region" description="Helical" evidence="1">
    <location>
        <begin position="12"/>
        <end position="33"/>
    </location>
</feature>
<name>A0A450W719_9GAMM</name>
<dbReference type="AlphaFoldDB" id="A0A450W719"/>